<accession>A0ACB6Z865</accession>
<evidence type="ECO:0000313" key="2">
    <source>
        <dbReference type="Proteomes" id="UP000886501"/>
    </source>
</evidence>
<reference evidence="1" key="2">
    <citation type="journal article" date="2020" name="Nat. Commun.">
        <title>Large-scale genome sequencing of mycorrhizal fungi provides insights into the early evolution of symbiotic traits.</title>
        <authorList>
            <person name="Miyauchi S."/>
            <person name="Kiss E."/>
            <person name="Kuo A."/>
            <person name="Drula E."/>
            <person name="Kohler A."/>
            <person name="Sanchez-Garcia M."/>
            <person name="Morin E."/>
            <person name="Andreopoulos B."/>
            <person name="Barry K.W."/>
            <person name="Bonito G."/>
            <person name="Buee M."/>
            <person name="Carver A."/>
            <person name="Chen C."/>
            <person name="Cichocki N."/>
            <person name="Clum A."/>
            <person name="Culley D."/>
            <person name="Crous P.W."/>
            <person name="Fauchery L."/>
            <person name="Girlanda M."/>
            <person name="Hayes R.D."/>
            <person name="Keri Z."/>
            <person name="LaButti K."/>
            <person name="Lipzen A."/>
            <person name="Lombard V."/>
            <person name="Magnuson J."/>
            <person name="Maillard F."/>
            <person name="Murat C."/>
            <person name="Nolan M."/>
            <person name="Ohm R.A."/>
            <person name="Pangilinan J."/>
            <person name="Pereira M.F."/>
            <person name="Perotto S."/>
            <person name="Peter M."/>
            <person name="Pfister S."/>
            <person name="Riley R."/>
            <person name="Sitrit Y."/>
            <person name="Stielow J.B."/>
            <person name="Szollosi G."/>
            <person name="Zifcakova L."/>
            <person name="Stursova M."/>
            <person name="Spatafora J.W."/>
            <person name="Tedersoo L."/>
            <person name="Vaario L.M."/>
            <person name="Yamada A."/>
            <person name="Yan M."/>
            <person name="Wang P."/>
            <person name="Xu J."/>
            <person name="Bruns T."/>
            <person name="Baldrian P."/>
            <person name="Vilgalys R."/>
            <person name="Dunand C."/>
            <person name="Henrissat B."/>
            <person name="Grigoriev I.V."/>
            <person name="Hibbett D."/>
            <person name="Nagy L.G."/>
            <person name="Martin F.M."/>
        </authorList>
    </citation>
    <scope>NUCLEOTIDE SEQUENCE</scope>
    <source>
        <strain evidence="1">P2</strain>
    </source>
</reference>
<sequence>MNIPTSTSGLCVFLQPSLSFCSHFDPTTSTSCAGFTARICGSGDTPQNWRDQSQYLQHIPFPTANPKASLHKATNNIKPVTGDFPSFNCPCPKLHLEKIVELPLLSDKHNLQNLSPLTATHADEGKTIRCVGKLQNNRLHEEAFMIHKEYKEQVQAVNVLKDERLMHFGPGLAVFVHTSSMVNENIRRLIVHIISI</sequence>
<dbReference type="EMBL" id="MU118080">
    <property type="protein sequence ID" value="KAF9645722.1"/>
    <property type="molecule type" value="Genomic_DNA"/>
</dbReference>
<gene>
    <name evidence="1" type="ORF">BDM02DRAFT_3130871</name>
</gene>
<dbReference type="Proteomes" id="UP000886501">
    <property type="component" value="Unassembled WGS sequence"/>
</dbReference>
<keyword evidence="2" id="KW-1185">Reference proteome</keyword>
<proteinExistence type="predicted"/>
<name>A0ACB6Z865_THEGA</name>
<protein>
    <submittedName>
        <fullName evidence="1">Uncharacterized protein</fullName>
    </submittedName>
</protein>
<comment type="caution">
    <text evidence="1">The sequence shown here is derived from an EMBL/GenBank/DDBJ whole genome shotgun (WGS) entry which is preliminary data.</text>
</comment>
<evidence type="ECO:0000313" key="1">
    <source>
        <dbReference type="EMBL" id="KAF9645722.1"/>
    </source>
</evidence>
<reference evidence="1" key="1">
    <citation type="submission" date="2019-10" db="EMBL/GenBank/DDBJ databases">
        <authorList>
            <consortium name="DOE Joint Genome Institute"/>
            <person name="Kuo A."/>
            <person name="Miyauchi S."/>
            <person name="Kiss E."/>
            <person name="Drula E."/>
            <person name="Kohler A."/>
            <person name="Sanchez-Garcia M."/>
            <person name="Andreopoulos B."/>
            <person name="Barry K.W."/>
            <person name="Bonito G."/>
            <person name="Buee M."/>
            <person name="Carver A."/>
            <person name="Chen C."/>
            <person name="Cichocki N."/>
            <person name="Clum A."/>
            <person name="Culley D."/>
            <person name="Crous P.W."/>
            <person name="Fauchery L."/>
            <person name="Girlanda M."/>
            <person name="Hayes R."/>
            <person name="Keri Z."/>
            <person name="Labutti K."/>
            <person name="Lipzen A."/>
            <person name="Lombard V."/>
            <person name="Magnuson J."/>
            <person name="Maillard F."/>
            <person name="Morin E."/>
            <person name="Murat C."/>
            <person name="Nolan M."/>
            <person name="Ohm R."/>
            <person name="Pangilinan J."/>
            <person name="Pereira M."/>
            <person name="Perotto S."/>
            <person name="Peter M."/>
            <person name="Riley R."/>
            <person name="Sitrit Y."/>
            <person name="Stielow B."/>
            <person name="Szollosi G."/>
            <person name="Zifcakova L."/>
            <person name="Stursova M."/>
            <person name="Spatafora J.W."/>
            <person name="Tedersoo L."/>
            <person name="Vaario L.-M."/>
            <person name="Yamada A."/>
            <person name="Yan M."/>
            <person name="Wang P."/>
            <person name="Xu J."/>
            <person name="Bruns T."/>
            <person name="Baldrian P."/>
            <person name="Vilgalys R."/>
            <person name="Henrissat B."/>
            <person name="Grigoriev I.V."/>
            <person name="Hibbett D."/>
            <person name="Nagy L.G."/>
            <person name="Martin F.M."/>
        </authorList>
    </citation>
    <scope>NUCLEOTIDE SEQUENCE</scope>
    <source>
        <strain evidence="1">P2</strain>
    </source>
</reference>
<organism evidence="1 2">
    <name type="scientific">Thelephora ganbajun</name>
    <name type="common">Ganba fungus</name>
    <dbReference type="NCBI Taxonomy" id="370292"/>
    <lineage>
        <taxon>Eukaryota</taxon>
        <taxon>Fungi</taxon>
        <taxon>Dikarya</taxon>
        <taxon>Basidiomycota</taxon>
        <taxon>Agaricomycotina</taxon>
        <taxon>Agaricomycetes</taxon>
        <taxon>Thelephorales</taxon>
        <taxon>Thelephoraceae</taxon>
        <taxon>Thelephora</taxon>
    </lineage>
</organism>